<organism evidence="1 2">
    <name type="scientific">Yoonia phaeophyticola</name>
    <dbReference type="NCBI Taxonomy" id="3137369"/>
    <lineage>
        <taxon>Bacteria</taxon>
        <taxon>Pseudomonadati</taxon>
        <taxon>Pseudomonadota</taxon>
        <taxon>Alphaproteobacteria</taxon>
        <taxon>Rhodobacterales</taxon>
        <taxon>Paracoccaceae</taxon>
        <taxon>Yoonia</taxon>
    </lineage>
</organism>
<dbReference type="InterPro" id="IPR029033">
    <property type="entry name" value="His_PPase_superfam"/>
</dbReference>
<dbReference type="SMART" id="SM00855">
    <property type="entry name" value="PGAM"/>
    <property type="match status" value="1"/>
</dbReference>
<dbReference type="Pfam" id="PF00300">
    <property type="entry name" value="His_Phos_1"/>
    <property type="match status" value="1"/>
</dbReference>
<keyword evidence="2" id="KW-1185">Reference proteome</keyword>
<dbReference type="CDD" id="cd07067">
    <property type="entry name" value="HP_PGM_like"/>
    <property type="match status" value="1"/>
</dbReference>
<dbReference type="Proteomes" id="UP001440612">
    <property type="component" value="Chromosome"/>
</dbReference>
<gene>
    <name evidence="1" type="ORF">AABB29_12180</name>
</gene>
<dbReference type="Gene3D" id="3.40.50.1240">
    <property type="entry name" value="Phosphoglycerate mutase-like"/>
    <property type="match status" value="1"/>
</dbReference>
<dbReference type="InterPro" id="IPR001345">
    <property type="entry name" value="PG/BPGM_mutase_AS"/>
</dbReference>
<dbReference type="EMBL" id="CP150951">
    <property type="protein sequence ID" value="WZC47670.1"/>
    <property type="molecule type" value="Genomic_DNA"/>
</dbReference>
<protein>
    <submittedName>
        <fullName evidence="1">Histidine phosphatase family protein</fullName>
    </submittedName>
</protein>
<name>A0ABZ2UZR9_9RHOB</name>
<sequence>MSYPELYILRHGETEWNAENRMQGGLNSPLTAKGEGDARRQGEILAGLDLDGFQFLCSPQGRAFQTAGIALTRIADRITTDDRLREIGVGEWQGRLRSELSVDGPVRDGPDGPIAMYEHAPGGEGFAALEARCRDFLGDLKGPSVLVTHGITSRMLRSILLGQGRDTLGQLPGGQGNVFHLRDGVQIELT</sequence>
<evidence type="ECO:0000313" key="2">
    <source>
        <dbReference type="Proteomes" id="UP001440612"/>
    </source>
</evidence>
<dbReference type="RefSeq" id="WP_341365790.1">
    <property type="nucleotide sequence ID" value="NZ_CP150951.2"/>
</dbReference>
<evidence type="ECO:0000313" key="1">
    <source>
        <dbReference type="EMBL" id="WZC47670.1"/>
    </source>
</evidence>
<dbReference type="InterPro" id="IPR013078">
    <property type="entry name" value="His_Pase_superF_clade-1"/>
</dbReference>
<dbReference type="PROSITE" id="PS00175">
    <property type="entry name" value="PG_MUTASE"/>
    <property type="match status" value="1"/>
</dbReference>
<proteinExistence type="predicted"/>
<dbReference type="PANTHER" id="PTHR48100:SF59">
    <property type="entry name" value="ADENOSYLCOBALAMIN_ALPHA-RIBAZOLE PHOSPHATASE"/>
    <property type="match status" value="1"/>
</dbReference>
<reference evidence="2" key="1">
    <citation type="submission" date="2024-04" db="EMBL/GenBank/DDBJ databases">
        <title>Phylogenomic analyses of a clade within the roseobacter group suggest taxonomic reassignments of species of the genera Aestuariivita, Citreicella, Loktanella, Nautella, Pelagibaca, Ruegeria, Thalassobius, Thiobacimonas and Tropicibacter, and the proposal o.</title>
        <authorList>
            <person name="Jeon C.O."/>
        </authorList>
    </citation>
    <scope>NUCLEOTIDE SEQUENCE [LARGE SCALE GENOMIC DNA]</scope>
    <source>
        <strain evidence="2">BS5-3</strain>
    </source>
</reference>
<accession>A0ABZ2UZR9</accession>
<dbReference type="PANTHER" id="PTHR48100">
    <property type="entry name" value="BROAD-SPECIFICITY PHOSPHATASE YOR283W-RELATED"/>
    <property type="match status" value="1"/>
</dbReference>
<dbReference type="SUPFAM" id="SSF53254">
    <property type="entry name" value="Phosphoglycerate mutase-like"/>
    <property type="match status" value="1"/>
</dbReference>
<dbReference type="InterPro" id="IPR050275">
    <property type="entry name" value="PGM_Phosphatase"/>
</dbReference>